<evidence type="ECO:0008006" key="3">
    <source>
        <dbReference type="Google" id="ProtNLM"/>
    </source>
</evidence>
<comment type="caution">
    <text evidence="1">The sequence shown here is derived from an EMBL/GenBank/DDBJ whole genome shotgun (WGS) entry which is preliminary data.</text>
</comment>
<name>A0ABX1K847_9CELL</name>
<gene>
    <name evidence="1" type="ORF">HGA02_20130</name>
</gene>
<evidence type="ECO:0000313" key="1">
    <source>
        <dbReference type="EMBL" id="NKY41736.1"/>
    </source>
</evidence>
<feature type="non-terminal residue" evidence="1">
    <location>
        <position position="294"/>
    </location>
</feature>
<protein>
    <recommendedName>
        <fullName evidence="3">Tetratricopeptide repeat protein</fullName>
    </recommendedName>
</protein>
<proteinExistence type="predicted"/>
<dbReference type="Proteomes" id="UP000777774">
    <property type="component" value="Unassembled WGS sequence"/>
</dbReference>
<sequence>MTVTRAEVDELFQRLAQTPPHAKPDVATELVQVADAQGDVDLRFRARLAYVSSLHHANDRHRMFAPFVHVLQQYDAAPGWMTEEQRWQVLWLHKWMVTWLVDHPQVPLAQLQEVLDGMGRRYAEAGEGLAPVLGCAYVLRAHVDGPAAAEAEFDAWVRAPRTHLSDCEGCEPSARIAHLAELGRHAEVLAELAPVVDGDVGCSEQPQVAIGEALTSLVVVGDHDRAATLHRTAFRASRSNPADTASVARHLHVLARTGNLTRGLEVLGEQRHALEHPSSPYAGMELAAAATRLL</sequence>
<organism evidence="1 2">
    <name type="scientific">Cellulomonas septica</name>
    <dbReference type="NCBI Taxonomy" id="285080"/>
    <lineage>
        <taxon>Bacteria</taxon>
        <taxon>Bacillati</taxon>
        <taxon>Actinomycetota</taxon>
        <taxon>Actinomycetes</taxon>
        <taxon>Micrococcales</taxon>
        <taxon>Cellulomonadaceae</taxon>
        <taxon>Cellulomonas</taxon>
    </lineage>
</organism>
<dbReference type="RefSeq" id="WP_210728863.1">
    <property type="nucleotide sequence ID" value="NZ_JAAXOY010000900.1"/>
</dbReference>
<evidence type="ECO:0000313" key="2">
    <source>
        <dbReference type="Proteomes" id="UP000777774"/>
    </source>
</evidence>
<dbReference type="EMBL" id="JAAXOY010000900">
    <property type="protein sequence ID" value="NKY41736.1"/>
    <property type="molecule type" value="Genomic_DNA"/>
</dbReference>
<keyword evidence="2" id="KW-1185">Reference proteome</keyword>
<accession>A0ABX1K847</accession>
<reference evidence="1 2" key="1">
    <citation type="submission" date="2020-04" db="EMBL/GenBank/DDBJ databases">
        <title>MicrobeNet Type strains.</title>
        <authorList>
            <person name="Nicholson A.C."/>
        </authorList>
    </citation>
    <scope>NUCLEOTIDE SEQUENCE [LARGE SCALE GENOMIC DNA]</scope>
    <source>
        <strain evidence="1 2">ATCC BAA-787</strain>
    </source>
</reference>